<protein>
    <submittedName>
        <fullName evidence="2">XRE family transcriptional regulator</fullName>
    </submittedName>
</protein>
<comment type="caution">
    <text evidence="2">The sequence shown here is derived from an EMBL/GenBank/DDBJ whole genome shotgun (WGS) entry which is preliminary data.</text>
</comment>
<evidence type="ECO:0000259" key="1">
    <source>
        <dbReference type="PROSITE" id="PS50943"/>
    </source>
</evidence>
<dbReference type="GO" id="GO:0003677">
    <property type="term" value="F:DNA binding"/>
    <property type="evidence" value="ECO:0007669"/>
    <property type="project" value="InterPro"/>
</dbReference>
<dbReference type="SUPFAM" id="SSF47413">
    <property type="entry name" value="lambda repressor-like DNA-binding domains"/>
    <property type="match status" value="1"/>
</dbReference>
<feature type="domain" description="HTH cro/C1-type" evidence="1">
    <location>
        <begin position="46"/>
        <end position="82"/>
    </location>
</feature>
<organism evidence="2 3">
    <name type="scientific">Nakamurella endophytica</name>
    <dbReference type="NCBI Taxonomy" id="1748367"/>
    <lineage>
        <taxon>Bacteria</taxon>
        <taxon>Bacillati</taxon>
        <taxon>Actinomycetota</taxon>
        <taxon>Actinomycetes</taxon>
        <taxon>Nakamurellales</taxon>
        <taxon>Nakamurellaceae</taxon>
        <taxon>Nakamurella</taxon>
    </lineage>
</organism>
<dbReference type="RefSeq" id="WP_229674679.1">
    <property type="nucleotide sequence ID" value="NZ_BMNA01000015.1"/>
</dbReference>
<dbReference type="Proteomes" id="UP000655208">
    <property type="component" value="Unassembled WGS sequence"/>
</dbReference>
<dbReference type="PROSITE" id="PS50943">
    <property type="entry name" value="HTH_CROC1"/>
    <property type="match status" value="1"/>
</dbReference>
<sequence length="152" mass="16506">MVEREAGMPGLATQLNHLFATVPRPGTSQLWNNEDAAAAMREAGVNISAAYLSQLRTGKRDNPSARHLGALARLFRVPVDYFFDPAVSKQIDADLRLLVAVRDANVQGIALRAHGLSATGLSGIAGMIEHIRRMERLEDTTNPDQPPPPSEQ</sequence>
<reference evidence="2" key="1">
    <citation type="journal article" date="2014" name="Int. J. Syst. Evol. Microbiol.">
        <title>Complete genome sequence of Corynebacterium casei LMG S-19264T (=DSM 44701T), isolated from a smear-ripened cheese.</title>
        <authorList>
            <consortium name="US DOE Joint Genome Institute (JGI-PGF)"/>
            <person name="Walter F."/>
            <person name="Albersmeier A."/>
            <person name="Kalinowski J."/>
            <person name="Ruckert C."/>
        </authorList>
    </citation>
    <scope>NUCLEOTIDE SEQUENCE</scope>
    <source>
        <strain evidence="2">CGMCC 4.7308</strain>
    </source>
</reference>
<proteinExistence type="predicted"/>
<dbReference type="InterPro" id="IPR010982">
    <property type="entry name" value="Lambda_DNA-bd_dom_sf"/>
</dbReference>
<evidence type="ECO:0000313" key="3">
    <source>
        <dbReference type="Proteomes" id="UP000655208"/>
    </source>
</evidence>
<dbReference type="Gene3D" id="1.10.260.40">
    <property type="entry name" value="lambda repressor-like DNA-binding domains"/>
    <property type="match status" value="1"/>
</dbReference>
<evidence type="ECO:0000313" key="2">
    <source>
        <dbReference type="EMBL" id="GGM15996.1"/>
    </source>
</evidence>
<accession>A0A917TA07</accession>
<name>A0A917TA07_9ACTN</name>
<keyword evidence="3" id="KW-1185">Reference proteome</keyword>
<dbReference type="InterPro" id="IPR001387">
    <property type="entry name" value="Cro/C1-type_HTH"/>
</dbReference>
<dbReference type="AlphaFoldDB" id="A0A917TA07"/>
<dbReference type="CDD" id="cd00093">
    <property type="entry name" value="HTH_XRE"/>
    <property type="match status" value="1"/>
</dbReference>
<dbReference type="EMBL" id="BMNA01000015">
    <property type="protein sequence ID" value="GGM15996.1"/>
    <property type="molecule type" value="Genomic_DNA"/>
</dbReference>
<gene>
    <name evidence="2" type="ORF">GCM10011594_40010</name>
</gene>
<reference evidence="2" key="2">
    <citation type="submission" date="2020-09" db="EMBL/GenBank/DDBJ databases">
        <authorList>
            <person name="Sun Q."/>
            <person name="Zhou Y."/>
        </authorList>
    </citation>
    <scope>NUCLEOTIDE SEQUENCE</scope>
    <source>
        <strain evidence="2">CGMCC 4.7308</strain>
    </source>
</reference>